<feature type="transmembrane region" description="Helical" evidence="6">
    <location>
        <begin position="484"/>
        <end position="504"/>
    </location>
</feature>
<comment type="caution">
    <text evidence="8">The sequence shown here is derived from an EMBL/GenBank/DDBJ whole genome shotgun (WGS) entry which is preliminary data.</text>
</comment>
<protein>
    <recommendedName>
        <fullName evidence="7">Major facilitator superfamily (MFS) profile domain-containing protein</fullName>
    </recommendedName>
</protein>
<dbReference type="Pfam" id="PF07690">
    <property type="entry name" value="MFS_1"/>
    <property type="match status" value="1"/>
</dbReference>
<dbReference type="InterPro" id="IPR005829">
    <property type="entry name" value="Sugar_transporter_CS"/>
</dbReference>
<reference evidence="8 9" key="1">
    <citation type="journal article" date="2023" name="Sci. Data">
        <title>Genome assembly of the Korean intertidal mud-creeper Batillaria attramentaria.</title>
        <authorList>
            <person name="Patra A.K."/>
            <person name="Ho P.T."/>
            <person name="Jun S."/>
            <person name="Lee S.J."/>
            <person name="Kim Y."/>
            <person name="Won Y.J."/>
        </authorList>
    </citation>
    <scope>NUCLEOTIDE SEQUENCE [LARGE SCALE GENOMIC DNA]</scope>
    <source>
        <strain evidence="8">Wonlab-2016</strain>
    </source>
</reference>
<gene>
    <name evidence="8" type="ORF">BaRGS_00005142</name>
</gene>
<feature type="transmembrane region" description="Helical" evidence="6">
    <location>
        <begin position="389"/>
        <end position="410"/>
    </location>
</feature>
<keyword evidence="3 6" id="KW-1133">Transmembrane helix</keyword>
<dbReference type="InterPro" id="IPR011701">
    <property type="entry name" value="MFS"/>
</dbReference>
<organism evidence="8 9">
    <name type="scientific">Batillaria attramentaria</name>
    <dbReference type="NCBI Taxonomy" id="370345"/>
    <lineage>
        <taxon>Eukaryota</taxon>
        <taxon>Metazoa</taxon>
        <taxon>Spiralia</taxon>
        <taxon>Lophotrochozoa</taxon>
        <taxon>Mollusca</taxon>
        <taxon>Gastropoda</taxon>
        <taxon>Caenogastropoda</taxon>
        <taxon>Sorbeoconcha</taxon>
        <taxon>Cerithioidea</taxon>
        <taxon>Batillariidae</taxon>
        <taxon>Batillaria</taxon>
    </lineage>
</organism>
<feature type="transmembrane region" description="Helical" evidence="6">
    <location>
        <begin position="121"/>
        <end position="143"/>
    </location>
</feature>
<dbReference type="SUPFAM" id="SSF103473">
    <property type="entry name" value="MFS general substrate transporter"/>
    <property type="match status" value="1"/>
</dbReference>
<evidence type="ECO:0000256" key="4">
    <source>
        <dbReference type="ARBA" id="ARBA00023136"/>
    </source>
</evidence>
<keyword evidence="2 6" id="KW-0812">Transmembrane</keyword>
<evidence type="ECO:0000256" key="6">
    <source>
        <dbReference type="SAM" id="Phobius"/>
    </source>
</evidence>
<evidence type="ECO:0000256" key="5">
    <source>
        <dbReference type="SAM" id="MobiDB-lite"/>
    </source>
</evidence>
<dbReference type="Gene3D" id="1.20.1250.20">
    <property type="entry name" value="MFS general substrate transporter like domains"/>
    <property type="match status" value="1"/>
</dbReference>
<comment type="subcellular location">
    <subcellularLocation>
        <location evidence="1">Membrane</location>
        <topology evidence="1">Multi-pass membrane protein</topology>
    </subcellularLocation>
</comment>
<dbReference type="Proteomes" id="UP001519460">
    <property type="component" value="Unassembled WGS sequence"/>
</dbReference>
<evidence type="ECO:0000256" key="2">
    <source>
        <dbReference type="ARBA" id="ARBA00022692"/>
    </source>
</evidence>
<feature type="transmembrane region" description="Helical" evidence="6">
    <location>
        <begin position="540"/>
        <end position="563"/>
    </location>
</feature>
<feature type="transmembrane region" description="Helical" evidence="6">
    <location>
        <begin position="184"/>
        <end position="205"/>
    </location>
</feature>
<dbReference type="EMBL" id="JACVVK020000019">
    <property type="protein sequence ID" value="KAK7503603.1"/>
    <property type="molecule type" value="Genomic_DNA"/>
</dbReference>
<keyword evidence="9" id="KW-1185">Reference proteome</keyword>
<feature type="transmembrane region" description="Helical" evidence="6">
    <location>
        <begin position="516"/>
        <end position="534"/>
    </location>
</feature>
<evidence type="ECO:0000256" key="3">
    <source>
        <dbReference type="ARBA" id="ARBA00022989"/>
    </source>
</evidence>
<proteinExistence type="predicted"/>
<dbReference type="PROSITE" id="PS50850">
    <property type="entry name" value="MFS"/>
    <property type="match status" value="1"/>
</dbReference>
<feature type="transmembrane region" description="Helical" evidence="6">
    <location>
        <begin position="155"/>
        <end position="178"/>
    </location>
</feature>
<feature type="transmembrane region" description="Helical" evidence="6">
    <location>
        <begin position="212"/>
        <end position="236"/>
    </location>
</feature>
<dbReference type="AlphaFoldDB" id="A0ABD0LW32"/>
<feature type="region of interest" description="Disordered" evidence="5">
    <location>
        <begin position="300"/>
        <end position="327"/>
    </location>
</feature>
<evidence type="ECO:0000259" key="7">
    <source>
        <dbReference type="PROSITE" id="PS50850"/>
    </source>
</evidence>
<dbReference type="PROSITE" id="PS00216">
    <property type="entry name" value="SUGAR_TRANSPORT_1"/>
    <property type="match status" value="1"/>
</dbReference>
<feature type="transmembrane region" description="Helical" evidence="6">
    <location>
        <begin position="22"/>
        <end position="40"/>
    </location>
</feature>
<keyword evidence="4 6" id="KW-0472">Membrane</keyword>
<feature type="domain" description="Major facilitator superfamily (MFS) profile" evidence="7">
    <location>
        <begin position="27"/>
        <end position="567"/>
    </location>
</feature>
<dbReference type="InterPro" id="IPR020846">
    <property type="entry name" value="MFS_dom"/>
</dbReference>
<name>A0ABD0LW32_9CAEN</name>
<dbReference type="InterPro" id="IPR036259">
    <property type="entry name" value="MFS_trans_sf"/>
</dbReference>
<sequence>MTSAGDIDSTLIALGGRGRYQLLQLIFITIGSFGAAYQLLDNIFIGRDVTFHQCSPPSNNSQIPEDLQDVDWNSSLVKYGKCQITVNQSQNIQEHDCLFGQEYGYSRELSFRTEFDLVCDYTLLGSLAQSFVIMGQGVGAVIASIISDRFGRKNVLVGSQFGLLLVGMGIGLAPSYAVLGTLKFIVGGFQQGVVTGMATMSIELFPVNLRHVTALVGSVMWAMGACSMTLFAYLMRDLGWRYLQYALSAVSIVGLLQLWYLDESLRWLVANGRKEAVTKVLKRAARMNNKNLSDVLRTLATHEDENPKAGSKSSTAHSMSHDSSVDHSHVNPVFTISEKPAEVNPLANGQTEKETMEDGMKPNDVIGEVDKNLVDKHRSVLDIFRHKRLLFNACIIWFSWFTCAFSFFALYMMSTSLHGNRFLNYFLTSIMEIPPGFIFFVLVNRIGRQGTTRLFYLLAGTGLISSGIFRIFSGNSALGTMSVVASMVGMAGASGMFGAVFFYTPEVFPTNMRNQALGVSSFAGRLGGMIAPFMSSLAEIAVWAPGVIIGSLCFLVVFLFRFLPETKGRELPQTMGDINAWYTEDEKKKSKK</sequence>
<evidence type="ECO:0000313" key="9">
    <source>
        <dbReference type="Proteomes" id="UP001519460"/>
    </source>
</evidence>
<evidence type="ECO:0000313" key="8">
    <source>
        <dbReference type="EMBL" id="KAK7503603.1"/>
    </source>
</evidence>
<feature type="transmembrane region" description="Helical" evidence="6">
    <location>
        <begin position="454"/>
        <end position="472"/>
    </location>
</feature>
<feature type="transmembrane region" description="Helical" evidence="6">
    <location>
        <begin position="422"/>
        <end position="442"/>
    </location>
</feature>
<dbReference type="PANTHER" id="PTHR24064">
    <property type="entry name" value="SOLUTE CARRIER FAMILY 22 MEMBER"/>
    <property type="match status" value="1"/>
</dbReference>
<evidence type="ECO:0000256" key="1">
    <source>
        <dbReference type="ARBA" id="ARBA00004141"/>
    </source>
</evidence>
<accession>A0ABD0LW32</accession>
<dbReference type="GO" id="GO:0016020">
    <property type="term" value="C:membrane"/>
    <property type="evidence" value="ECO:0007669"/>
    <property type="project" value="UniProtKB-SubCell"/>
</dbReference>